<sequence>MADSLLYGTSLEDNLKKQLTNQLIDAAASGIYSDIIKPLDANDTGIINNSIHKISAGLTGCVAAKAKGETCKAGALGAMIGEMVGDWMTNRYPAVMIDGKTAYILSDQDKQKIINTAKLLSASAALLYEFDVNTASASAEEAVRWNATYIDKNNEVKKVILNGDKGIYKCNFQNNKCIDNPIKIGESMFEDAFISPDTGNAVGKVYIGESIDNYIYKLNNQAWNEGAFSKEWFAYNSLPGKKYDIKSTFPGHEGNSYHGFLFKGKYITLREGGNILAGMNAATLGISFDEFQKTSGALHADGIKGLLKYRTTGYSYGTYPRYGEIDYQYLRSKYGYQLGLQRIECNISGNNNINCIYK</sequence>
<evidence type="ECO:0000313" key="2">
    <source>
        <dbReference type="EMBL" id="SIR97566.1"/>
    </source>
</evidence>
<gene>
    <name evidence="2" type="ORF">SAMN02745664_11168</name>
</gene>
<accession>A0A1N7FBD1</accession>
<dbReference type="InterPro" id="IPR006915">
    <property type="entry name" value="DUF637_hemagglutn_put"/>
</dbReference>
<name>A0A1N7FBD1_9GAMM</name>
<dbReference type="EMBL" id="FTNU01000011">
    <property type="protein sequence ID" value="SIR97566.1"/>
    <property type="molecule type" value="Genomic_DNA"/>
</dbReference>
<protein>
    <submittedName>
        <fullName evidence="2">Filamentous hemagglutinin</fullName>
    </submittedName>
</protein>
<dbReference type="STRING" id="34061.B0189_09210"/>
<dbReference type="Pfam" id="PF04830">
    <property type="entry name" value="DUF637"/>
    <property type="match status" value="1"/>
</dbReference>
<reference evidence="3" key="1">
    <citation type="submission" date="2017-01" db="EMBL/GenBank/DDBJ databases">
        <authorList>
            <person name="Varghese N."/>
            <person name="Submissions S."/>
        </authorList>
    </citation>
    <scope>NUCLEOTIDE SEQUENCE [LARGE SCALE GENOMIC DNA]</scope>
    <source>
        <strain evidence="3">DSM 21768</strain>
    </source>
</reference>
<evidence type="ECO:0000259" key="1">
    <source>
        <dbReference type="Pfam" id="PF04830"/>
    </source>
</evidence>
<organism evidence="2 3">
    <name type="scientific">Moraxella cuniculi DSM 21768</name>
    <dbReference type="NCBI Taxonomy" id="1122245"/>
    <lineage>
        <taxon>Bacteria</taxon>
        <taxon>Pseudomonadati</taxon>
        <taxon>Pseudomonadota</taxon>
        <taxon>Gammaproteobacteria</taxon>
        <taxon>Moraxellales</taxon>
        <taxon>Moraxellaceae</taxon>
        <taxon>Moraxella</taxon>
    </lineage>
</organism>
<dbReference type="AlphaFoldDB" id="A0A1N7FBD1"/>
<feature type="domain" description="DUF637" evidence="1">
    <location>
        <begin position="7"/>
        <end position="78"/>
    </location>
</feature>
<proteinExistence type="predicted"/>
<evidence type="ECO:0000313" key="3">
    <source>
        <dbReference type="Proteomes" id="UP000187495"/>
    </source>
</evidence>
<dbReference type="Proteomes" id="UP000187495">
    <property type="component" value="Unassembled WGS sequence"/>
</dbReference>
<keyword evidence="3" id="KW-1185">Reference proteome</keyword>